<dbReference type="GO" id="GO:0005886">
    <property type="term" value="C:plasma membrane"/>
    <property type="evidence" value="ECO:0007669"/>
    <property type="project" value="UniProtKB-SubCell"/>
</dbReference>
<comment type="subcellular location">
    <subcellularLocation>
        <location evidence="1 7">Cell membrane</location>
        <topology evidence="1 7">Multi-pass membrane protein</topology>
    </subcellularLocation>
</comment>
<dbReference type="Gene3D" id="1.10.3720.10">
    <property type="entry name" value="MetI-like"/>
    <property type="match status" value="1"/>
</dbReference>
<feature type="transmembrane region" description="Helical" evidence="7">
    <location>
        <begin position="169"/>
        <end position="191"/>
    </location>
</feature>
<keyword evidence="2 7" id="KW-0813">Transport</keyword>
<feature type="domain" description="ABC transmembrane type-1" evidence="8">
    <location>
        <begin position="82"/>
        <end position="296"/>
    </location>
</feature>
<dbReference type="Pfam" id="PF00528">
    <property type="entry name" value="BPD_transp_1"/>
    <property type="match status" value="1"/>
</dbReference>
<proteinExistence type="inferred from homology"/>
<dbReference type="PANTHER" id="PTHR43227">
    <property type="entry name" value="BLL4140 PROTEIN"/>
    <property type="match status" value="1"/>
</dbReference>
<evidence type="ECO:0000256" key="3">
    <source>
        <dbReference type="ARBA" id="ARBA00022475"/>
    </source>
</evidence>
<dbReference type="PANTHER" id="PTHR43227:SF8">
    <property type="entry name" value="DIACETYLCHITOBIOSE UPTAKE SYSTEM PERMEASE PROTEIN DASB"/>
    <property type="match status" value="1"/>
</dbReference>
<keyword evidence="6 7" id="KW-0472">Membrane</keyword>
<reference evidence="9 10" key="1">
    <citation type="submission" date="2015-02" db="EMBL/GenBank/DDBJ databases">
        <title>Draft genome sequences of ten Microbacterium spp. with emphasis on heavy metal contaminated environments.</title>
        <authorList>
            <person name="Corretto E."/>
        </authorList>
    </citation>
    <scope>NUCLEOTIDE SEQUENCE [LARGE SCALE GENOMIC DNA]</scope>
    <source>
        <strain evidence="9 10">BEL163</strain>
    </source>
</reference>
<comment type="similarity">
    <text evidence="7">Belongs to the binding-protein-dependent transport system permease family.</text>
</comment>
<protein>
    <submittedName>
        <fullName evidence="9">Lactose transport system permease protein LacF</fullName>
    </submittedName>
</protein>
<sequence>MTAYSPDVVALRRAKARRRGELVQLSATLPALLWFLVFTLGPLVSLFYFSTVNWRGLIAPRTPAGLDNFARLFNDPVVWLATWNTVLQLVVTLPIVVVGAFMIAYYLNLKPRGHRFVRALMFTPVLLSASALAMVFVGVFAPQGMINGFLDAIGLDQLARPWLANGDSAMWAIIIVTIWCSMSVSAIMLAARLNSIDASVFEAAEIDGCGHFRRMWSIAWPMCREFVGVVTMLQFLWTLFSSAAVVLLLTKGGPGNATATLSFLVYDFAFNQSKVGYSQAVAVVLFIVGVAGILVIRRAFRQKY</sequence>
<feature type="transmembrane region" description="Helical" evidence="7">
    <location>
        <begin position="276"/>
        <end position="296"/>
    </location>
</feature>
<feature type="transmembrane region" description="Helical" evidence="7">
    <location>
        <begin position="119"/>
        <end position="141"/>
    </location>
</feature>
<keyword evidence="3" id="KW-1003">Cell membrane</keyword>
<feature type="transmembrane region" description="Helical" evidence="7">
    <location>
        <begin position="86"/>
        <end position="107"/>
    </location>
</feature>
<evidence type="ECO:0000259" key="8">
    <source>
        <dbReference type="PROSITE" id="PS50928"/>
    </source>
</evidence>
<dbReference type="SUPFAM" id="SSF161098">
    <property type="entry name" value="MetI-like"/>
    <property type="match status" value="1"/>
</dbReference>
<name>A0A0F0KMK5_9MICO</name>
<evidence type="ECO:0000256" key="4">
    <source>
        <dbReference type="ARBA" id="ARBA00022692"/>
    </source>
</evidence>
<evidence type="ECO:0000256" key="2">
    <source>
        <dbReference type="ARBA" id="ARBA00022448"/>
    </source>
</evidence>
<keyword evidence="4 7" id="KW-0812">Transmembrane</keyword>
<dbReference type="RefSeq" id="WP_045263890.1">
    <property type="nucleotide sequence ID" value="NZ_JYIV01000026.1"/>
</dbReference>
<feature type="transmembrane region" description="Helical" evidence="7">
    <location>
        <begin position="22"/>
        <end position="49"/>
    </location>
</feature>
<dbReference type="InterPro" id="IPR050809">
    <property type="entry name" value="UgpAE/MalFG_permease"/>
</dbReference>
<feature type="transmembrane region" description="Helical" evidence="7">
    <location>
        <begin position="226"/>
        <end position="249"/>
    </location>
</feature>
<evidence type="ECO:0000256" key="1">
    <source>
        <dbReference type="ARBA" id="ARBA00004651"/>
    </source>
</evidence>
<dbReference type="InterPro" id="IPR035906">
    <property type="entry name" value="MetI-like_sf"/>
</dbReference>
<evidence type="ECO:0000256" key="7">
    <source>
        <dbReference type="RuleBase" id="RU363032"/>
    </source>
</evidence>
<dbReference type="GO" id="GO:0055085">
    <property type="term" value="P:transmembrane transport"/>
    <property type="evidence" value="ECO:0007669"/>
    <property type="project" value="InterPro"/>
</dbReference>
<evidence type="ECO:0000256" key="6">
    <source>
        <dbReference type="ARBA" id="ARBA00023136"/>
    </source>
</evidence>
<evidence type="ECO:0000313" key="10">
    <source>
        <dbReference type="Proteomes" id="UP000033725"/>
    </source>
</evidence>
<dbReference type="CDD" id="cd06261">
    <property type="entry name" value="TM_PBP2"/>
    <property type="match status" value="1"/>
</dbReference>
<evidence type="ECO:0000256" key="5">
    <source>
        <dbReference type="ARBA" id="ARBA00022989"/>
    </source>
</evidence>
<comment type="caution">
    <text evidence="9">The sequence shown here is derived from an EMBL/GenBank/DDBJ whole genome shotgun (WGS) entry which is preliminary data.</text>
</comment>
<accession>A0A0F0KMK5</accession>
<dbReference type="OrthoDB" id="145927at2"/>
<organism evidence="9 10">
    <name type="scientific">Microbacterium oxydans</name>
    <dbReference type="NCBI Taxonomy" id="82380"/>
    <lineage>
        <taxon>Bacteria</taxon>
        <taxon>Bacillati</taxon>
        <taxon>Actinomycetota</taxon>
        <taxon>Actinomycetes</taxon>
        <taxon>Micrococcales</taxon>
        <taxon>Microbacteriaceae</taxon>
        <taxon>Microbacterium</taxon>
    </lineage>
</organism>
<dbReference type="Proteomes" id="UP000033725">
    <property type="component" value="Unassembled WGS sequence"/>
</dbReference>
<dbReference type="AlphaFoldDB" id="A0A0F0KMK5"/>
<keyword evidence="5 7" id="KW-1133">Transmembrane helix</keyword>
<gene>
    <name evidence="9" type="primary">lacF_9</name>
    <name evidence="9" type="ORF">RN51_02012</name>
</gene>
<dbReference type="PROSITE" id="PS50928">
    <property type="entry name" value="ABC_TM1"/>
    <property type="match status" value="1"/>
</dbReference>
<evidence type="ECO:0000313" key="9">
    <source>
        <dbReference type="EMBL" id="KJL22132.1"/>
    </source>
</evidence>
<dbReference type="EMBL" id="JYIV01000026">
    <property type="protein sequence ID" value="KJL22132.1"/>
    <property type="molecule type" value="Genomic_DNA"/>
</dbReference>
<dbReference type="InterPro" id="IPR000515">
    <property type="entry name" value="MetI-like"/>
</dbReference>
<dbReference type="PATRIC" id="fig|82380.10.peg.2023"/>